<comment type="caution">
    <text evidence="1">The sequence shown here is derived from an EMBL/GenBank/DDBJ whole genome shotgun (WGS) entry which is preliminary data.</text>
</comment>
<accession>A0ACC0F8H9</accession>
<evidence type="ECO:0000313" key="1">
    <source>
        <dbReference type="EMBL" id="KAI7984652.1"/>
    </source>
</evidence>
<evidence type="ECO:0000313" key="2">
    <source>
        <dbReference type="Proteomes" id="UP001060215"/>
    </source>
</evidence>
<keyword evidence="2" id="KW-1185">Reference proteome</keyword>
<protein>
    <submittedName>
        <fullName evidence="1">Uncharacterized protein</fullName>
    </submittedName>
</protein>
<organism evidence="1 2">
    <name type="scientific">Camellia lanceoleosa</name>
    <dbReference type="NCBI Taxonomy" id="1840588"/>
    <lineage>
        <taxon>Eukaryota</taxon>
        <taxon>Viridiplantae</taxon>
        <taxon>Streptophyta</taxon>
        <taxon>Embryophyta</taxon>
        <taxon>Tracheophyta</taxon>
        <taxon>Spermatophyta</taxon>
        <taxon>Magnoliopsida</taxon>
        <taxon>eudicotyledons</taxon>
        <taxon>Gunneridae</taxon>
        <taxon>Pentapetalae</taxon>
        <taxon>asterids</taxon>
        <taxon>Ericales</taxon>
        <taxon>Theaceae</taxon>
        <taxon>Camellia</taxon>
    </lineage>
</organism>
<dbReference type="EMBL" id="CM045768">
    <property type="protein sequence ID" value="KAI7984652.1"/>
    <property type="molecule type" value="Genomic_DNA"/>
</dbReference>
<gene>
    <name evidence="1" type="ORF">LOK49_LG15G01636</name>
</gene>
<name>A0ACC0F8H9_9ERIC</name>
<proteinExistence type="predicted"/>
<sequence>MIGSGDMAGGKEITLGFQFEEDHRGGVERQAREEVQRGRHNWRSEEACCCPDWNLSRADQDPEVVHHLRGPHYSQGLRNSRRHGTRTLLQLIHAFMFSIFYK</sequence>
<reference evidence="1 2" key="1">
    <citation type="journal article" date="2022" name="Plant J.">
        <title>Chromosome-level genome of Camellia lanceoleosa provides a valuable resource for understanding genome evolution and self-incompatibility.</title>
        <authorList>
            <person name="Gong W."/>
            <person name="Xiao S."/>
            <person name="Wang L."/>
            <person name="Liao Z."/>
            <person name="Chang Y."/>
            <person name="Mo W."/>
            <person name="Hu G."/>
            <person name="Li W."/>
            <person name="Zhao G."/>
            <person name="Zhu H."/>
            <person name="Hu X."/>
            <person name="Ji K."/>
            <person name="Xiang X."/>
            <person name="Song Q."/>
            <person name="Yuan D."/>
            <person name="Jin S."/>
            <person name="Zhang L."/>
        </authorList>
    </citation>
    <scope>NUCLEOTIDE SEQUENCE [LARGE SCALE GENOMIC DNA]</scope>
    <source>
        <strain evidence="1">SQ_2022a</strain>
    </source>
</reference>
<dbReference type="Proteomes" id="UP001060215">
    <property type="component" value="Chromosome 11"/>
</dbReference>